<dbReference type="Proteomes" id="UP001058074">
    <property type="component" value="Unassembled WGS sequence"/>
</dbReference>
<protein>
    <submittedName>
        <fullName evidence="1">Uncharacterized protein</fullName>
    </submittedName>
</protein>
<name>A0ACB5R8Y4_9CLOT</name>
<accession>A0ACB5R8Y4</accession>
<reference evidence="1" key="1">
    <citation type="journal article" date="2025" name="Int. J. Syst. Evol. Microbiol.">
        <title>Inconstantimicrobium mannanitabidum sp. nov., a novel member of the family Clostridiaceae isolated from anoxic soil under the treatment of reductive soil disinfestation.</title>
        <authorList>
            <person name="Ueki A."/>
            <person name="Tonouchi A."/>
            <person name="Honma S."/>
            <person name="Kaku N."/>
            <person name="Ueki K."/>
        </authorList>
    </citation>
    <scope>NUCLEOTIDE SEQUENCE</scope>
    <source>
        <strain evidence="1">TW13</strain>
    </source>
</reference>
<proteinExistence type="predicted"/>
<gene>
    <name evidence="1" type="ORF">rsdtw13_09120</name>
</gene>
<comment type="caution">
    <text evidence="1">The sequence shown here is derived from an EMBL/GenBank/DDBJ whole genome shotgun (WGS) entry which is preliminary data.</text>
</comment>
<organism evidence="1 2">
    <name type="scientific">Inconstantimicrobium mannanitabidum</name>
    <dbReference type="NCBI Taxonomy" id="1604901"/>
    <lineage>
        <taxon>Bacteria</taxon>
        <taxon>Bacillati</taxon>
        <taxon>Bacillota</taxon>
        <taxon>Clostridia</taxon>
        <taxon>Eubacteriales</taxon>
        <taxon>Clostridiaceae</taxon>
        <taxon>Inconstantimicrobium</taxon>
    </lineage>
</organism>
<evidence type="ECO:0000313" key="1">
    <source>
        <dbReference type="EMBL" id="GKX65654.1"/>
    </source>
</evidence>
<keyword evidence="2" id="KW-1185">Reference proteome</keyword>
<evidence type="ECO:0000313" key="2">
    <source>
        <dbReference type="Proteomes" id="UP001058074"/>
    </source>
</evidence>
<dbReference type="EMBL" id="BROD01000001">
    <property type="protein sequence ID" value="GKX65654.1"/>
    <property type="molecule type" value="Genomic_DNA"/>
</dbReference>
<sequence length="157" mass="17600">MEMSVYTADDFLKYVNKNWAYAKSYANDQTTISANSLAWNTNYKAFRTNDATSSSSACIQIPIGYLRVGDRVELEAEFKNVSGTKAKIALDIFPDTTYTAGMNNVFVLNSTYTDGQFEHIKVTVICTYEGYGVADFGVFTADVGDFYVRNVRIKTYI</sequence>